<evidence type="ECO:0000256" key="1">
    <source>
        <dbReference type="SAM" id="MobiDB-lite"/>
    </source>
</evidence>
<organism evidence="2 3">
    <name type="scientific">Myotis myotis</name>
    <name type="common">Greater mouse-eared bat</name>
    <name type="synonym">Vespertilio myotis</name>
    <dbReference type="NCBI Taxonomy" id="51298"/>
    <lineage>
        <taxon>Eukaryota</taxon>
        <taxon>Metazoa</taxon>
        <taxon>Chordata</taxon>
        <taxon>Craniata</taxon>
        <taxon>Vertebrata</taxon>
        <taxon>Euteleostomi</taxon>
        <taxon>Mammalia</taxon>
        <taxon>Eutheria</taxon>
        <taxon>Laurasiatheria</taxon>
        <taxon>Chiroptera</taxon>
        <taxon>Yangochiroptera</taxon>
        <taxon>Vespertilionidae</taxon>
        <taxon>Myotis</taxon>
    </lineage>
</organism>
<feature type="region of interest" description="Disordered" evidence="1">
    <location>
        <begin position="212"/>
        <end position="296"/>
    </location>
</feature>
<sequence>MHPQANLRSPGCPRPRVPAAQGARGPGCPQLKVPAAPQRLLSGNPGAQTRRGSVPPAPPALEGEGATSTASPPPASPSPAAAGPVTPRRVQRRSLPPAEAQRALRSQDPARSRPRPSASPAAAGTQTRCPRPPARADTWRRLRLRNQRLRLGGSARRGASRTLSLTRPWRRGLESSLFSAKKQNKRLHWQVLYLCSLDRAYMAKVSEPLKPFTAPNIQPPGSHAAERERLTPRHTSRLNQLPQSRQHMTRVPSARSCNGFTPGESVRAPSKEGTSGNAPTTGVHANLHLGRSSRYI</sequence>
<keyword evidence="3" id="KW-1185">Reference proteome</keyword>
<protein>
    <submittedName>
        <fullName evidence="2">Uncharacterized protein</fullName>
    </submittedName>
</protein>
<name>A0A7J7TTM3_MYOMY</name>
<reference evidence="2 3" key="1">
    <citation type="journal article" date="2020" name="Nature">
        <title>Six reference-quality genomes reveal evolution of bat adaptations.</title>
        <authorList>
            <person name="Jebb D."/>
            <person name="Huang Z."/>
            <person name="Pippel M."/>
            <person name="Hughes G.M."/>
            <person name="Lavrichenko K."/>
            <person name="Devanna P."/>
            <person name="Winkler S."/>
            <person name="Jermiin L.S."/>
            <person name="Skirmuntt E.C."/>
            <person name="Katzourakis A."/>
            <person name="Burkitt-Gray L."/>
            <person name="Ray D.A."/>
            <person name="Sullivan K.A.M."/>
            <person name="Roscito J.G."/>
            <person name="Kirilenko B.M."/>
            <person name="Davalos L.M."/>
            <person name="Corthals A.P."/>
            <person name="Power M.L."/>
            <person name="Jones G."/>
            <person name="Ransome R.D."/>
            <person name="Dechmann D.K.N."/>
            <person name="Locatelli A.G."/>
            <person name="Puechmaille S.J."/>
            <person name="Fedrigo O."/>
            <person name="Jarvis E.D."/>
            <person name="Hiller M."/>
            <person name="Vernes S.C."/>
            <person name="Myers E.W."/>
            <person name="Teeling E.C."/>
        </authorList>
    </citation>
    <scope>NUCLEOTIDE SEQUENCE [LARGE SCALE GENOMIC DNA]</scope>
    <source>
        <strain evidence="2">MMyoMyo1</strain>
        <tissue evidence="2">Flight muscle</tissue>
    </source>
</reference>
<feature type="compositionally biased region" description="Polar residues" evidence="1">
    <location>
        <begin position="237"/>
        <end position="246"/>
    </location>
</feature>
<evidence type="ECO:0000313" key="2">
    <source>
        <dbReference type="EMBL" id="KAF6303935.1"/>
    </source>
</evidence>
<evidence type="ECO:0000313" key="3">
    <source>
        <dbReference type="Proteomes" id="UP000527355"/>
    </source>
</evidence>
<dbReference type="EMBL" id="JABWUV010000015">
    <property type="protein sequence ID" value="KAF6303935.1"/>
    <property type="molecule type" value="Genomic_DNA"/>
</dbReference>
<comment type="caution">
    <text evidence="2">The sequence shown here is derived from an EMBL/GenBank/DDBJ whole genome shotgun (WGS) entry which is preliminary data.</text>
</comment>
<feature type="region of interest" description="Disordered" evidence="1">
    <location>
        <begin position="1"/>
        <end position="137"/>
    </location>
</feature>
<dbReference type="Proteomes" id="UP000527355">
    <property type="component" value="Unassembled WGS sequence"/>
</dbReference>
<gene>
    <name evidence="2" type="ORF">mMyoMyo1_008918</name>
</gene>
<proteinExistence type="predicted"/>
<dbReference type="AlphaFoldDB" id="A0A7J7TTM3"/>
<accession>A0A7J7TTM3</accession>